<feature type="domain" description="Phage tail collar" evidence="3">
    <location>
        <begin position="268"/>
        <end position="315"/>
    </location>
</feature>
<dbReference type="InterPro" id="IPR037053">
    <property type="entry name" value="Phage_tail_collar_dom_sf"/>
</dbReference>
<accession>A0A022PM51</accession>
<evidence type="ECO:0000313" key="4">
    <source>
        <dbReference type="EMBL" id="EYU16043.1"/>
    </source>
</evidence>
<dbReference type="PATRIC" id="fig|1393736.3.peg.1397"/>
<dbReference type="Pfam" id="PF03406">
    <property type="entry name" value="Phage_fiber_2"/>
    <property type="match status" value="1"/>
</dbReference>
<dbReference type="RefSeq" id="WP_051560682.1">
    <property type="nucleotide sequence ID" value="NZ_CAWLTM010000100.1"/>
</dbReference>
<dbReference type="InterPro" id="IPR011083">
    <property type="entry name" value="Phage_tail_collar_dom"/>
</dbReference>
<dbReference type="GO" id="GO:0046718">
    <property type="term" value="P:symbiont entry into host cell"/>
    <property type="evidence" value="ECO:0007669"/>
    <property type="project" value="InterPro"/>
</dbReference>
<evidence type="ECO:0000256" key="2">
    <source>
        <dbReference type="ARBA" id="ARBA00022581"/>
    </source>
</evidence>
<proteinExistence type="predicted"/>
<dbReference type="InterPro" id="IPR051934">
    <property type="entry name" value="Phage_Tail_Fiber_Structural"/>
</dbReference>
<reference evidence="4 5" key="1">
    <citation type="submission" date="2014-03" db="EMBL/GenBank/DDBJ databases">
        <title>Draft Genome of Photorhabdus luminescens BA1, an Egyptian Isolate.</title>
        <authorList>
            <person name="Ghazal S."/>
            <person name="Hurst S.G.IV."/>
            <person name="Morris K."/>
            <person name="Thomas K."/>
            <person name="Tisa L.S."/>
        </authorList>
    </citation>
    <scope>NUCLEOTIDE SEQUENCE [LARGE SCALE GENOMIC DNA]</scope>
    <source>
        <strain evidence="4 5">BA1</strain>
    </source>
</reference>
<dbReference type="InterPro" id="IPR005068">
    <property type="entry name" value="Phage_lambda_Stf-r2"/>
</dbReference>
<keyword evidence="2" id="KW-0945">Host-virus interaction</keyword>
<dbReference type="Gene3D" id="3.90.1340.10">
    <property type="entry name" value="Phage tail collar domain"/>
    <property type="match status" value="1"/>
</dbReference>
<name>A0A022PM51_9GAMM</name>
<dbReference type="PANTHER" id="PTHR35191:SF1">
    <property type="entry name" value="PROPHAGE SIDE TAIL FIBER PROTEIN HOMOLOG STFQ-RELATED"/>
    <property type="match status" value="1"/>
</dbReference>
<dbReference type="PANTHER" id="PTHR35191">
    <property type="entry name" value="PROPHAGE SIDE TAIL FIBER PROTEIN HOMOLOG STFQ-RELATED"/>
    <property type="match status" value="1"/>
</dbReference>
<dbReference type="Pfam" id="PF07484">
    <property type="entry name" value="Collar"/>
    <property type="match status" value="1"/>
</dbReference>
<dbReference type="AlphaFoldDB" id="A0A022PM51"/>
<keyword evidence="5" id="KW-1185">Reference proteome</keyword>
<dbReference type="EMBL" id="JFGV01000015">
    <property type="protein sequence ID" value="EYU16043.1"/>
    <property type="molecule type" value="Genomic_DNA"/>
</dbReference>
<organism evidence="4 5">
    <name type="scientific">Photorhabdus aegyptia</name>
    <dbReference type="NCBI Taxonomy" id="2805098"/>
    <lineage>
        <taxon>Bacteria</taxon>
        <taxon>Pseudomonadati</taxon>
        <taxon>Pseudomonadota</taxon>
        <taxon>Gammaproteobacteria</taxon>
        <taxon>Enterobacterales</taxon>
        <taxon>Morganellaceae</taxon>
        <taxon>Photorhabdus</taxon>
    </lineage>
</organism>
<dbReference type="SUPFAM" id="SSF88874">
    <property type="entry name" value="Receptor-binding domain of short tail fibre protein gp12"/>
    <property type="match status" value="1"/>
</dbReference>
<comment type="subcellular location">
    <subcellularLocation>
        <location evidence="1">Virion</location>
    </subcellularLocation>
</comment>
<protein>
    <submittedName>
        <fullName evidence="4">Phage-related tail fiber protein</fullName>
    </submittedName>
</protein>
<sequence>MNHKNDFKAFSINNNANVVSQERYEESQSLKTGFPPDNITVHLLNKVLRQSSTIASVVSNFIATYSGNDVLDDGDIVKLAAQLNGALEQKIATEVPNASLAQKGITQLTEMVGNSNTLAATQKLVSDVNNNANSRLSKNQNGADIPDKNEFVKNLGLSETVELARNAVSVNGGIIKAGLNVQNVLSVGINPEKNLRISSSENAESQINLFVWSDSNNRKTIFECGDKNGCLFYSHRLSSNNVELFSAGKIIPADYQNFDARYDNIPVGVPMPYPHKYPPVGYLTCNGQTFDKSLYPKLAEAYPNGRLPDLRGEFIRGWDDSRGVDPGRVCGTWQQGGIQDHTHYKVISKQSVEDLVLTGNAGWYTESGGNYSRSLDQNTYTGNIAEAQVIANETRPRNVAFNYIVRAA</sequence>
<evidence type="ECO:0000256" key="1">
    <source>
        <dbReference type="ARBA" id="ARBA00004328"/>
    </source>
</evidence>
<evidence type="ECO:0000313" key="5">
    <source>
        <dbReference type="Proteomes" id="UP000023464"/>
    </source>
</evidence>
<dbReference type="GO" id="GO:0019062">
    <property type="term" value="P:virion attachment to host cell"/>
    <property type="evidence" value="ECO:0007669"/>
    <property type="project" value="InterPro"/>
</dbReference>
<comment type="caution">
    <text evidence="4">The sequence shown here is derived from an EMBL/GenBank/DDBJ whole genome shotgun (WGS) entry which is preliminary data.</text>
</comment>
<evidence type="ECO:0000259" key="3">
    <source>
        <dbReference type="Pfam" id="PF07484"/>
    </source>
</evidence>
<dbReference type="Proteomes" id="UP000023464">
    <property type="component" value="Unassembled WGS sequence"/>
</dbReference>
<gene>
    <name evidence="4" type="ORF">BA1DRAFT_01380</name>
</gene>